<name>A0A3E4YKR0_9FIRM</name>
<comment type="caution">
    <text evidence="1">The sequence shown here is derived from an EMBL/GenBank/DDBJ whole genome shotgun (WGS) entry which is preliminary data.</text>
</comment>
<proteinExistence type="predicted"/>
<dbReference type="RefSeq" id="WP_117718048.1">
    <property type="nucleotide sequence ID" value="NZ_QSTP01000001.1"/>
</dbReference>
<evidence type="ECO:0000313" key="1">
    <source>
        <dbReference type="EMBL" id="RGM75290.1"/>
    </source>
</evidence>
<gene>
    <name evidence="1" type="ORF">DXB99_01795</name>
</gene>
<reference evidence="1 2" key="1">
    <citation type="submission" date="2018-08" db="EMBL/GenBank/DDBJ databases">
        <title>A genome reference for cultivated species of the human gut microbiota.</title>
        <authorList>
            <person name="Zou Y."/>
            <person name="Xue W."/>
            <person name="Luo G."/>
        </authorList>
    </citation>
    <scope>NUCLEOTIDE SEQUENCE [LARGE SCALE GENOMIC DNA]</scope>
    <source>
        <strain evidence="1 2">OM07-13</strain>
    </source>
</reference>
<dbReference type="Proteomes" id="UP000260758">
    <property type="component" value="Unassembled WGS sequence"/>
</dbReference>
<protein>
    <submittedName>
        <fullName evidence="1">Uncharacterized protein</fullName>
    </submittedName>
</protein>
<accession>A0A3E4YKR0</accession>
<evidence type="ECO:0000313" key="2">
    <source>
        <dbReference type="Proteomes" id="UP000260758"/>
    </source>
</evidence>
<sequence>MKYKLTDKQFDDLWSAINRQAIDDYITLRRRHIPKSAGYNLKELECFFNEDYPNDDGKGILNELKNNCDKMYGKHITQKLPSSKLELLRKKEEELEKLNF</sequence>
<organism evidence="1 2">
    <name type="scientific">Agathobacter rectalis</name>
    <dbReference type="NCBI Taxonomy" id="39491"/>
    <lineage>
        <taxon>Bacteria</taxon>
        <taxon>Bacillati</taxon>
        <taxon>Bacillota</taxon>
        <taxon>Clostridia</taxon>
        <taxon>Lachnospirales</taxon>
        <taxon>Lachnospiraceae</taxon>
        <taxon>Agathobacter</taxon>
    </lineage>
</organism>
<dbReference type="AlphaFoldDB" id="A0A3E4YKR0"/>
<dbReference type="EMBL" id="QSTP01000001">
    <property type="protein sequence ID" value="RGM75290.1"/>
    <property type="molecule type" value="Genomic_DNA"/>
</dbReference>